<dbReference type="Proteomes" id="UP000288804">
    <property type="component" value="Chromosome"/>
</dbReference>
<dbReference type="Gene3D" id="1.10.150.280">
    <property type="entry name" value="AF1531-like domain"/>
    <property type="match status" value="1"/>
</dbReference>
<reference evidence="3" key="1">
    <citation type="submission" date="2018-09" db="EMBL/GenBank/DDBJ databases">
        <title>Yersinia hibernicus sp. nov.</title>
        <authorList>
            <person name="Nguyen S.V."/>
            <person name="Mundanda D.M."/>
            <person name="Anes J."/>
            <person name="Fanning S."/>
        </authorList>
    </citation>
    <scope>NUCLEOTIDE SEQUENCE [LARGE SCALE GENOMIC DNA]</scope>
    <source>
        <strain evidence="3">CFS1934</strain>
    </source>
</reference>
<dbReference type="PANTHER" id="PTHR21180:SF32">
    <property type="entry name" value="ENDONUCLEASE_EXONUCLEASE_PHOSPHATASE FAMILY DOMAIN-CONTAINING PROTEIN 1"/>
    <property type="match status" value="1"/>
</dbReference>
<keyword evidence="1" id="KW-0732">Signal</keyword>
<accession>A0ABX5R1N1</accession>
<feature type="chain" id="PRO_5046916229" evidence="1">
    <location>
        <begin position="26"/>
        <end position="138"/>
    </location>
</feature>
<keyword evidence="3" id="KW-1185">Reference proteome</keyword>
<gene>
    <name evidence="2" type="ORF">D5F51_13775</name>
</gene>
<dbReference type="Pfam" id="PF12836">
    <property type="entry name" value="HHH_3"/>
    <property type="match status" value="1"/>
</dbReference>
<dbReference type="InterPro" id="IPR004509">
    <property type="entry name" value="Competence_ComEA_HhH"/>
</dbReference>
<protein>
    <submittedName>
        <fullName evidence="2">Helix-hairpin-helix domain-containing protein</fullName>
    </submittedName>
</protein>
<name>A0ABX5R1N1_9GAMM</name>
<dbReference type="InterPro" id="IPR051675">
    <property type="entry name" value="Endo/Exo/Phosphatase_dom_1"/>
</dbReference>
<dbReference type="InterPro" id="IPR010994">
    <property type="entry name" value="RuvA_2-like"/>
</dbReference>
<organism evidence="2 3">
    <name type="scientific">Yersinia hibernica</name>
    <dbReference type="NCBI Taxonomy" id="2339259"/>
    <lineage>
        <taxon>Bacteria</taxon>
        <taxon>Pseudomonadati</taxon>
        <taxon>Pseudomonadota</taxon>
        <taxon>Gammaproteobacteria</taxon>
        <taxon>Enterobacterales</taxon>
        <taxon>Yersiniaceae</taxon>
        <taxon>Yersinia</taxon>
    </lineage>
</organism>
<dbReference type="SUPFAM" id="SSF47781">
    <property type="entry name" value="RuvA domain 2-like"/>
    <property type="match status" value="1"/>
</dbReference>
<evidence type="ECO:0000313" key="3">
    <source>
        <dbReference type="Proteomes" id="UP000288804"/>
    </source>
</evidence>
<evidence type="ECO:0000256" key="1">
    <source>
        <dbReference type="SAM" id="SignalP"/>
    </source>
</evidence>
<evidence type="ECO:0000313" key="2">
    <source>
        <dbReference type="EMBL" id="QAX79532.1"/>
    </source>
</evidence>
<proteinExistence type="predicted"/>
<dbReference type="NCBIfam" id="TIGR00426">
    <property type="entry name" value="competence protein ComEA helix-hairpin-helix repeat region"/>
    <property type="match status" value="1"/>
</dbReference>
<feature type="signal peptide" evidence="1">
    <location>
        <begin position="1"/>
        <end position="25"/>
    </location>
</feature>
<dbReference type="PANTHER" id="PTHR21180">
    <property type="entry name" value="ENDONUCLEASE/EXONUCLEASE/PHOSPHATASE FAMILY DOMAIN-CONTAINING PROTEIN 1"/>
    <property type="match status" value="1"/>
</dbReference>
<sequence>MKFIGKLFVITALLVGFNIPSLAYASVGAAENKALAPSSKATAKGDVIPNIPVKSPHDKMTVTATPNSSVKNSQSYININSADAEQLAQFLSGIGRKKAEAIVNYREQFGLFTNAEQLLEVPGIGPSFLERNRTKLRM</sequence>
<dbReference type="RefSeq" id="WP_129197342.1">
    <property type="nucleotide sequence ID" value="NZ_CABHXI010000127.1"/>
</dbReference>
<dbReference type="EMBL" id="CP032487">
    <property type="protein sequence ID" value="QAX79532.1"/>
    <property type="molecule type" value="Genomic_DNA"/>
</dbReference>